<dbReference type="InterPro" id="IPR036914">
    <property type="entry name" value="MGS-like_dom_sf"/>
</dbReference>
<evidence type="ECO:0000313" key="6">
    <source>
        <dbReference type="EMBL" id="RFM24742.1"/>
    </source>
</evidence>
<dbReference type="PROSITE" id="PS51855">
    <property type="entry name" value="MGS"/>
    <property type="match status" value="1"/>
</dbReference>
<protein>
    <recommendedName>
        <fullName evidence="1">carbamoyl-phosphate synthase (glutamine-hydrolyzing)</fullName>
        <ecNumber evidence="1">6.3.5.5</ecNumber>
    </recommendedName>
</protein>
<dbReference type="AlphaFoldDB" id="A0A395M204"/>
<keyword evidence="4" id="KW-0067">ATP-binding</keyword>
<sequence>NTFGEAFAKAALAAGSKLPTSGTVFVSVNDSDKNLHTVEIIKRFYDMGFDLIGTGGTAKFLQEHGVECKPVFKVGEGRPNIFDVIMLGKVQFVINTPLGEKSRFDEQAIGTASVLSGVSWATTIEGAEAAVAGIEQLRKSDFGVKSLQEYLNYKPKKRK</sequence>
<dbReference type="Gene3D" id="3.40.50.1380">
    <property type="entry name" value="Methylglyoxal synthase-like domain"/>
    <property type="match status" value="1"/>
</dbReference>
<dbReference type="SMART" id="SM00851">
    <property type="entry name" value="MGS"/>
    <property type="match status" value="1"/>
</dbReference>
<dbReference type="Pfam" id="PF02142">
    <property type="entry name" value="MGS"/>
    <property type="match status" value="1"/>
</dbReference>
<accession>A0A395M204</accession>
<name>A0A395M204_9BACT</name>
<evidence type="ECO:0000256" key="2">
    <source>
        <dbReference type="ARBA" id="ARBA00022598"/>
    </source>
</evidence>
<dbReference type="GO" id="GO:0006541">
    <property type="term" value="P:glutamine metabolic process"/>
    <property type="evidence" value="ECO:0007669"/>
    <property type="project" value="TreeGrafter"/>
</dbReference>
<keyword evidence="3" id="KW-0547">Nucleotide-binding</keyword>
<feature type="domain" description="MGS-like" evidence="5">
    <location>
        <begin position="16"/>
        <end position="157"/>
    </location>
</feature>
<dbReference type="CDD" id="cd01424">
    <property type="entry name" value="MGS_CPS_II"/>
    <property type="match status" value="1"/>
</dbReference>
<gene>
    <name evidence="6" type="ORF">D0433_04220</name>
</gene>
<keyword evidence="2" id="KW-0436">Ligase</keyword>
<reference evidence="6 7" key="1">
    <citation type="journal article" date="2011" name="ISME J.">
        <title>Community ecology of hot spring cyanobacterial mats: predominant populations and their functional potential.</title>
        <authorList>
            <person name="Klatt C.G."/>
            <person name="Wood J.M."/>
            <person name="Rusch D.B."/>
            <person name="Bateson M.M."/>
            <person name="Hamamura N."/>
            <person name="Heidelberg J.F."/>
            <person name="Grossman A.R."/>
            <person name="Bhaya D."/>
            <person name="Cohan F.M."/>
            <person name="Kuhl M."/>
            <person name="Bryant D.A."/>
            <person name="Ward D.M."/>
        </authorList>
    </citation>
    <scope>NUCLEOTIDE SEQUENCE [LARGE SCALE GENOMIC DNA]</scope>
    <source>
        <strain evidence="6">OS</strain>
    </source>
</reference>
<dbReference type="PANTHER" id="PTHR11405">
    <property type="entry name" value="CARBAMOYLTRANSFERASE FAMILY MEMBER"/>
    <property type="match status" value="1"/>
</dbReference>
<dbReference type="GO" id="GO:0005524">
    <property type="term" value="F:ATP binding"/>
    <property type="evidence" value="ECO:0007669"/>
    <property type="project" value="UniProtKB-KW"/>
</dbReference>
<dbReference type="InterPro" id="IPR033937">
    <property type="entry name" value="MGS_CPS_CarB"/>
</dbReference>
<evidence type="ECO:0000256" key="1">
    <source>
        <dbReference type="ARBA" id="ARBA00012738"/>
    </source>
</evidence>
<dbReference type="GO" id="GO:0004088">
    <property type="term" value="F:carbamoyl-phosphate synthase (glutamine-hydrolyzing) activity"/>
    <property type="evidence" value="ECO:0007669"/>
    <property type="project" value="UniProtKB-EC"/>
</dbReference>
<evidence type="ECO:0000313" key="7">
    <source>
        <dbReference type="Proteomes" id="UP000266389"/>
    </source>
</evidence>
<evidence type="ECO:0000256" key="3">
    <source>
        <dbReference type="ARBA" id="ARBA00022741"/>
    </source>
</evidence>
<dbReference type="InterPro" id="IPR011607">
    <property type="entry name" value="MGS-like_dom"/>
</dbReference>
<proteinExistence type="predicted"/>
<feature type="non-terminal residue" evidence="6">
    <location>
        <position position="1"/>
    </location>
</feature>
<dbReference type="Proteomes" id="UP000266389">
    <property type="component" value="Unassembled WGS sequence"/>
</dbReference>
<dbReference type="SUPFAM" id="SSF52335">
    <property type="entry name" value="Methylglyoxal synthase-like"/>
    <property type="match status" value="1"/>
</dbReference>
<dbReference type="EMBL" id="PHFL01000027">
    <property type="protein sequence ID" value="RFM24742.1"/>
    <property type="molecule type" value="Genomic_DNA"/>
</dbReference>
<dbReference type="PANTHER" id="PTHR11405:SF53">
    <property type="entry name" value="CARBAMOYL-PHOSPHATE SYNTHASE [AMMONIA], MITOCHONDRIAL"/>
    <property type="match status" value="1"/>
</dbReference>
<comment type="caution">
    <text evidence="6">The sequence shown here is derived from an EMBL/GenBank/DDBJ whole genome shotgun (WGS) entry which is preliminary data.</text>
</comment>
<evidence type="ECO:0000256" key="4">
    <source>
        <dbReference type="ARBA" id="ARBA00022840"/>
    </source>
</evidence>
<organism evidence="6 7">
    <name type="scientific">Candidatus Thermochlorobacter aerophilus</name>
    <dbReference type="NCBI Taxonomy" id="1868324"/>
    <lineage>
        <taxon>Bacteria</taxon>
        <taxon>Pseudomonadati</taxon>
        <taxon>Chlorobiota</taxon>
        <taxon>Chlorobiia</taxon>
        <taxon>Chlorobiales</taxon>
        <taxon>Candidatus Thermochlorobacteriaceae</taxon>
        <taxon>Candidatus Thermochlorobacter</taxon>
    </lineage>
</organism>
<evidence type="ECO:0000259" key="5">
    <source>
        <dbReference type="PROSITE" id="PS51855"/>
    </source>
</evidence>
<dbReference type="EC" id="6.3.5.5" evidence="1"/>
<dbReference type="GO" id="GO:0005737">
    <property type="term" value="C:cytoplasm"/>
    <property type="evidence" value="ECO:0007669"/>
    <property type="project" value="TreeGrafter"/>
</dbReference>